<dbReference type="Proteomes" id="UP000267164">
    <property type="component" value="Chromosome"/>
</dbReference>
<keyword evidence="1" id="KW-1133">Transmembrane helix</keyword>
<reference evidence="2 3" key="1">
    <citation type="submission" date="2018-09" db="EMBL/GenBank/DDBJ databases">
        <title>Nocardia yunnanensis sp. nov., an actinomycete isolated from a soil sample.</title>
        <authorList>
            <person name="Zhang J."/>
        </authorList>
    </citation>
    <scope>NUCLEOTIDE SEQUENCE [LARGE SCALE GENOMIC DNA]</scope>
    <source>
        <strain evidence="2 3">CFHS0054</strain>
    </source>
</reference>
<dbReference type="InterPro" id="IPR025325">
    <property type="entry name" value="DUF4231"/>
</dbReference>
<feature type="transmembrane region" description="Helical" evidence="1">
    <location>
        <begin position="43"/>
        <end position="64"/>
    </location>
</feature>
<accession>A0A386ZLC0</accession>
<dbReference type="NCBIfam" id="NF033634">
    <property type="entry name" value="SLATT_1"/>
    <property type="match status" value="1"/>
</dbReference>
<dbReference type="OrthoDB" id="9791874at2"/>
<keyword evidence="1" id="KW-0472">Membrane</keyword>
<dbReference type="Pfam" id="PF14015">
    <property type="entry name" value="DUF4231"/>
    <property type="match status" value="1"/>
</dbReference>
<keyword evidence="3" id="KW-1185">Reference proteome</keyword>
<dbReference type="RefSeq" id="WP_120743454.1">
    <property type="nucleotide sequence ID" value="NZ_CP032568.1"/>
</dbReference>
<dbReference type="AlphaFoldDB" id="A0A386ZLC0"/>
<dbReference type="EMBL" id="CP032568">
    <property type="protein sequence ID" value="AYF78371.1"/>
    <property type="molecule type" value="Genomic_DNA"/>
</dbReference>
<name>A0A386ZLC0_9NOCA</name>
<proteinExistence type="predicted"/>
<dbReference type="KEGG" id="nyu:D7D52_36160"/>
<evidence type="ECO:0000256" key="1">
    <source>
        <dbReference type="SAM" id="Phobius"/>
    </source>
</evidence>
<sequence length="154" mass="17344">MDILRPESGIAPADPVEQRLDEQALWYSRKSAQARTMYKRVKLAQIVVGALVPVLAALSAPAYVTAVTAALVVMAEGAQQLFQWQPTWIQYRFTAELLKHERYLYLAQVGPYTAQNRREVLAQRVETITFNENAAWAERNRSEQLSDPSAGHNS</sequence>
<evidence type="ECO:0000313" key="3">
    <source>
        <dbReference type="Proteomes" id="UP000267164"/>
    </source>
</evidence>
<gene>
    <name evidence="2" type="ORF">D7D52_36160</name>
</gene>
<keyword evidence="1" id="KW-0812">Transmembrane</keyword>
<organism evidence="2 3">
    <name type="scientific">Nocardia yunnanensis</name>
    <dbReference type="NCBI Taxonomy" id="2382165"/>
    <lineage>
        <taxon>Bacteria</taxon>
        <taxon>Bacillati</taxon>
        <taxon>Actinomycetota</taxon>
        <taxon>Actinomycetes</taxon>
        <taxon>Mycobacteriales</taxon>
        <taxon>Nocardiaceae</taxon>
        <taxon>Nocardia</taxon>
    </lineage>
</organism>
<protein>
    <submittedName>
        <fullName evidence="2">DUF4231 domain-containing protein</fullName>
    </submittedName>
</protein>
<evidence type="ECO:0000313" key="2">
    <source>
        <dbReference type="EMBL" id="AYF78371.1"/>
    </source>
</evidence>